<organism evidence="3 4">
    <name type="scientific">Arsukibacterium tuosuense</name>
    <dbReference type="NCBI Taxonomy" id="1323745"/>
    <lineage>
        <taxon>Bacteria</taxon>
        <taxon>Pseudomonadati</taxon>
        <taxon>Pseudomonadota</taxon>
        <taxon>Gammaproteobacteria</taxon>
        <taxon>Chromatiales</taxon>
        <taxon>Chromatiaceae</taxon>
        <taxon>Arsukibacterium</taxon>
    </lineage>
</organism>
<evidence type="ECO:0000259" key="2">
    <source>
        <dbReference type="Pfam" id="PF17131"/>
    </source>
</evidence>
<evidence type="ECO:0000256" key="1">
    <source>
        <dbReference type="SAM" id="SignalP"/>
    </source>
</evidence>
<dbReference type="OrthoDB" id="9803781at2"/>
<dbReference type="Proteomes" id="UP000219353">
    <property type="component" value="Unassembled WGS sequence"/>
</dbReference>
<keyword evidence="3" id="KW-0449">Lipoprotein</keyword>
<dbReference type="RefSeq" id="WP_097110738.1">
    <property type="nucleotide sequence ID" value="NZ_OBEB01000002.1"/>
</dbReference>
<protein>
    <submittedName>
        <fullName evidence="3">Outer membrane lipoprotein-sorting protein</fullName>
    </submittedName>
</protein>
<sequence length="272" mass="31171">MPQFKTSRSAILMLAVGLLLGMPVAADTDAEIVASREKGLQIATEQKQRDTGWGDSESNVLMVLRDASGNESIRRMRTLALEVTGDGDKSLIIFDEPRDVRGSAFLSHSHPTAEDDQWLYLPAINRTRRIASRNKSGPFMASEFAYEDMSSFELAKYQFRYLRDEAVNGVMCYVIERLPADKFSGYSKTIAWVDKEHYRVQKIEFYDKKQSLLKTLTASDYQLYLNKYWRPMLLRMQNHQTGKSTDLIVEELQFNVGRSAADFDVNVLERLR</sequence>
<feature type="chain" id="PRO_5013238912" evidence="1">
    <location>
        <begin position="26"/>
        <end position="272"/>
    </location>
</feature>
<dbReference type="Pfam" id="PF17131">
    <property type="entry name" value="LolA_like"/>
    <property type="match status" value="1"/>
</dbReference>
<dbReference type="CDD" id="cd16329">
    <property type="entry name" value="LolA_like"/>
    <property type="match status" value="1"/>
</dbReference>
<keyword evidence="1" id="KW-0732">Signal</keyword>
<gene>
    <name evidence="3" type="ORF">SAMN06297280_1477</name>
</gene>
<reference evidence="4" key="1">
    <citation type="submission" date="2017-09" db="EMBL/GenBank/DDBJ databases">
        <authorList>
            <person name="Varghese N."/>
            <person name="Submissions S."/>
        </authorList>
    </citation>
    <scope>NUCLEOTIDE SEQUENCE [LARGE SCALE GENOMIC DNA]</scope>
    <source>
        <strain evidence="4">CGMCC 1.12461</strain>
    </source>
</reference>
<name>A0A285IPF4_9GAMM</name>
<evidence type="ECO:0000313" key="3">
    <source>
        <dbReference type="EMBL" id="SNY49607.1"/>
    </source>
</evidence>
<evidence type="ECO:0000313" key="4">
    <source>
        <dbReference type="Proteomes" id="UP000219353"/>
    </source>
</evidence>
<dbReference type="InterPro" id="IPR033399">
    <property type="entry name" value="TP_0789-like"/>
</dbReference>
<proteinExistence type="predicted"/>
<keyword evidence="4" id="KW-1185">Reference proteome</keyword>
<feature type="domain" description="Uncharacterized protein TP-0789" evidence="2">
    <location>
        <begin position="87"/>
        <end position="270"/>
    </location>
</feature>
<dbReference type="Gene3D" id="2.50.20.10">
    <property type="entry name" value="Lipoprotein localisation LolA/LolB/LppX"/>
    <property type="match status" value="1"/>
</dbReference>
<accession>A0A285IPF4</accession>
<dbReference type="AlphaFoldDB" id="A0A285IPF4"/>
<feature type="signal peptide" evidence="1">
    <location>
        <begin position="1"/>
        <end position="25"/>
    </location>
</feature>
<dbReference type="EMBL" id="OBEB01000002">
    <property type="protein sequence ID" value="SNY49607.1"/>
    <property type="molecule type" value="Genomic_DNA"/>
</dbReference>